<dbReference type="PANTHER" id="PTHR42852">
    <property type="entry name" value="THIOL:DISULFIDE INTERCHANGE PROTEIN DSBE"/>
    <property type="match status" value="1"/>
</dbReference>
<comment type="caution">
    <text evidence="6">The sequence shown here is derived from an EMBL/GenBank/DDBJ whole genome shotgun (WGS) entry which is preliminary data.</text>
</comment>
<dbReference type="SUPFAM" id="SSF52833">
    <property type="entry name" value="Thioredoxin-like"/>
    <property type="match status" value="1"/>
</dbReference>
<dbReference type="InterPro" id="IPR050553">
    <property type="entry name" value="Thioredoxin_ResA/DsbE_sf"/>
</dbReference>
<dbReference type="InterPro" id="IPR013766">
    <property type="entry name" value="Thioredoxin_domain"/>
</dbReference>
<reference evidence="6" key="1">
    <citation type="submission" date="2016-10" db="EMBL/GenBank/DDBJ databases">
        <title>Sequence of Gallionella enrichment culture.</title>
        <authorList>
            <person name="Poehlein A."/>
            <person name="Muehling M."/>
            <person name="Daniel R."/>
        </authorList>
    </citation>
    <scope>NUCLEOTIDE SEQUENCE</scope>
</reference>
<dbReference type="GO" id="GO:0030313">
    <property type="term" value="C:cell envelope"/>
    <property type="evidence" value="ECO:0007669"/>
    <property type="project" value="UniProtKB-SubCell"/>
</dbReference>
<organism evidence="6">
    <name type="scientific">mine drainage metagenome</name>
    <dbReference type="NCBI Taxonomy" id="410659"/>
    <lineage>
        <taxon>unclassified sequences</taxon>
        <taxon>metagenomes</taxon>
        <taxon>ecological metagenomes</taxon>
    </lineage>
</organism>
<dbReference type="GO" id="GO:0017004">
    <property type="term" value="P:cytochrome complex assembly"/>
    <property type="evidence" value="ECO:0007669"/>
    <property type="project" value="UniProtKB-KW"/>
</dbReference>
<evidence type="ECO:0000256" key="1">
    <source>
        <dbReference type="ARBA" id="ARBA00004196"/>
    </source>
</evidence>
<evidence type="ECO:0000256" key="2">
    <source>
        <dbReference type="ARBA" id="ARBA00022748"/>
    </source>
</evidence>
<accession>A0A1J5RHZ6</accession>
<gene>
    <name evidence="6" type="primary">resA_32</name>
    <name evidence="6" type="ORF">GALL_225700</name>
</gene>
<dbReference type="InterPro" id="IPR036249">
    <property type="entry name" value="Thioredoxin-like_sf"/>
</dbReference>
<evidence type="ECO:0000259" key="5">
    <source>
        <dbReference type="PROSITE" id="PS51352"/>
    </source>
</evidence>
<sequence>MKSTTSWILVLLIGAIGAAGGFWFGSRASTRADAERLITAATQPSMPPEATMTPAPNAVQTLFATSLDDLAGHSVKLAQYKGKTLIVNFWASWCPPCIAEMPELSRFYKDRGSKNLQMIGIAIDNPTSVRNFLKARAVSYPVLLGGMGGTELSAKLGDNQGGLPFTVIIAPDGSIVFQKLGQTSYTELLKHLSGTT</sequence>
<keyword evidence="4" id="KW-0676">Redox-active center</keyword>
<comment type="subcellular location">
    <subcellularLocation>
        <location evidence="1">Cell envelope</location>
    </subcellularLocation>
</comment>
<keyword evidence="2" id="KW-0201">Cytochrome c-type biogenesis</keyword>
<feature type="domain" description="Thioredoxin" evidence="5">
    <location>
        <begin position="41"/>
        <end position="196"/>
    </location>
</feature>
<evidence type="ECO:0000256" key="3">
    <source>
        <dbReference type="ARBA" id="ARBA00023157"/>
    </source>
</evidence>
<dbReference type="Pfam" id="PF08534">
    <property type="entry name" value="Redoxin"/>
    <property type="match status" value="1"/>
</dbReference>
<dbReference type="CDD" id="cd02966">
    <property type="entry name" value="TlpA_like_family"/>
    <property type="match status" value="1"/>
</dbReference>
<dbReference type="PANTHER" id="PTHR42852:SF6">
    <property type="entry name" value="THIOL:DISULFIDE INTERCHANGE PROTEIN DSBE"/>
    <property type="match status" value="1"/>
</dbReference>
<evidence type="ECO:0000313" key="6">
    <source>
        <dbReference type="EMBL" id="OIQ95409.1"/>
    </source>
</evidence>
<name>A0A1J5RHZ6_9ZZZZ</name>
<dbReference type="PROSITE" id="PS51352">
    <property type="entry name" value="THIOREDOXIN_2"/>
    <property type="match status" value="1"/>
</dbReference>
<protein>
    <submittedName>
        <fullName evidence="6">Thiol-disulfide oxidoreductase ResA</fullName>
    </submittedName>
</protein>
<dbReference type="Gene3D" id="3.40.30.10">
    <property type="entry name" value="Glutaredoxin"/>
    <property type="match status" value="1"/>
</dbReference>
<proteinExistence type="predicted"/>
<evidence type="ECO:0000256" key="4">
    <source>
        <dbReference type="ARBA" id="ARBA00023284"/>
    </source>
</evidence>
<dbReference type="AlphaFoldDB" id="A0A1J5RHZ6"/>
<dbReference type="InterPro" id="IPR013740">
    <property type="entry name" value="Redoxin"/>
</dbReference>
<dbReference type="EMBL" id="MLJW01000167">
    <property type="protein sequence ID" value="OIQ95409.1"/>
    <property type="molecule type" value="Genomic_DNA"/>
</dbReference>
<dbReference type="GO" id="GO:0016491">
    <property type="term" value="F:oxidoreductase activity"/>
    <property type="evidence" value="ECO:0007669"/>
    <property type="project" value="InterPro"/>
</dbReference>
<keyword evidence="3" id="KW-1015">Disulfide bond</keyword>